<protein>
    <recommendedName>
        <fullName evidence="1">Resolvase/invertase-type recombinase catalytic domain-containing protein</fullName>
    </recommendedName>
</protein>
<gene>
    <name evidence="2" type="ORF">A2845_04670</name>
</gene>
<reference evidence="2 3" key="1">
    <citation type="journal article" date="2016" name="Nat. Commun.">
        <title>Thousands of microbial genomes shed light on interconnected biogeochemical processes in an aquifer system.</title>
        <authorList>
            <person name="Anantharaman K."/>
            <person name="Brown C.T."/>
            <person name="Hug L.A."/>
            <person name="Sharon I."/>
            <person name="Castelle C.J."/>
            <person name="Probst A.J."/>
            <person name="Thomas B.C."/>
            <person name="Singh A."/>
            <person name="Wilkins M.J."/>
            <person name="Karaoz U."/>
            <person name="Brodie E.L."/>
            <person name="Williams K.H."/>
            <person name="Hubbard S.S."/>
            <person name="Banfield J.F."/>
        </authorList>
    </citation>
    <scope>NUCLEOTIDE SEQUENCE [LARGE SCALE GENOMIC DNA]</scope>
</reference>
<feature type="domain" description="Resolvase/invertase-type recombinase catalytic" evidence="1">
    <location>
        <begin position="16"/>
        <end position="131"/>
    </location>
</feature>
<dbReference type="Gene3D" id="3.40.50.1390">
    <property type="entry name" value="Resolvase, N-terminal catalytic domain"/>
    <property type="match status" value="1"/>
</dbReference>
<dbReference type="AlphaFoldDB" id="A0A1G2CW71"/>
<dbReference type="InterPro" id="IPR006119">
    <property type="entry name" value="Resolv_N"/>
</dbReference>
<evidence type="ECO:0000313" key="3">
    <source>
        <dbReference type="Proteomes" id="UP000177122"/>
    </source>
</evidence>
<dbReference type="InterPro" id="IPR050639">
    <property type="entry name" value="SSR_resolvase"/>
</dbReference>
<accession>A0A1G2CW71</accession>
<comment type="caution">
    <text evidence="2">The sequence shown here is derived from an EMBL/GenBank/DDBJ whole genome shotgun (WGS) entry which is preliminary data.</text>
</comment>
<dbReference type="PANTHER" id="PTHR30461">
    <property type="entry name" value="DNA-INVERTASE FROM LAMBDOID PROPHAGE"/>
    <property type="match status" value="1"/>
</dbReference>
<dbReference type="CDD" id="cd00338">
    <property type="entry name" value="Ser_Recombinase"/>
    <property type="match status" value="1"/>
</dbReference>
<evidence type="ECO:0000313" key="2">
    <source>
        <dbReference type="EMBL" id="OGZ05625.1"/>
    </source>
</evidence>
<dbReference type="Proteomes" id="UP000177122">
    <property type="component" value="Unassembled WGS sequence"/>
</dbReference>
<dbReference type="InterPro" id="IPR036162">
    <property type="entry name" value="Resolvase-like_N_sf"/>
</dbReference>
<dbReference type="SMART" id="SM00857">
    <property type="entry name" value="Resolvase"/>
    <property type="match status" value="1"/>
</dbReference>
<dbReference type="PANTHER" id="PTHR30461:SF23">
    <property type="entry name" value="DNA RECOMBINASE-RELATED"/>
    <property type="match status" value="1"/>
</dbReference>
<evidence type="ECO:0000259" key="1">
    <source>
        <dbReference type="PROSITE" id="PS51736"/>
    </source>
</evidence>
<dbReference type="GO" id="GO:0003677">
    <property type="term" value="F:DNA binding"/>
    <property type="evidence" value="ECO:0007669"/>
    <property type="project" value="InterPro"/>
</dbReference>
<dbReference type="GO" id="GO:0000150">
    <property type="term" value="F:DNA strand exchange activity"/>
    <property type="evidence" value="ECO:0007669"/>
    <property type="project" value="InterPro"/>
</dbReference>
<dbReference type="PROSITE" id="PS51736">
    <property type="entry name" value="RECOMBINASES_3"/>
    <property type="match status" value="1"/>
</dbReference>
<dbReference type="SUPFAM" id="SSF53041">
    <property type="entry name" value="Resolvase-like"/>
    <property type="match status" value="1"/>
</dbReference>
<organism evidence="2 3">
    <name type="scientific">Candidatus Lloydbacteria bacterium RIFCSPHIGHO2_01_FULL_49_22</name>
    <dbReference type="NCBI Taxonomy" id="1798658"/>
    <lineage>
        <taxon>Bacteria</taxon>
        <taxon>Candidatus Lloydiibacteriota</taxon>
    </lineage>
</organism>
<name>A0A1G2CW71_9BACT</name>
<dbReference type="Pfam" id="PF00239">
    <property type="entry name" value="Resolvase"/>
    <property type="match status" value="1"/>
</dbReference>
<sequence length="131" mass="14829">MKNTNPLEGSDEPKIKYCLYARRSTESDEQQALSIDSQAKEMLQLAQLEGLDVVDIKRESHSAKSTGQRPVFNELINDLKAGKFNAILAWHPDRLSRNAGDLGAIVDLMDEHRLIEMRTFGQKFTNIIQTL</sequence>
<proteinExistence type="predicted"/>
<dbReference type="EMBL" id="MHLI01000008">
    <property type="protein sequence ID" value="OGZ05625.1"/>
    <property type="molecule type" value="Genomic_DNA"/>
</dbReference>